<reference evidence="2" key="1">
    <citation type="submission" date="2023-06" db="EMBL/GenBank/DDBJ databases">
        <title>MT1 and MT2 Draft Genomes of Novel Species.</title>
        <authorList>
            <person name="Venkateswaran K."/>
        </authorList>
    </citation>
    <scope>NUCLEOTIDE SEQUENCE</scope>
    <source>
        <strain evidence="2">IIF3SC-B10</strain>
    </source>
</reference>
<keyword evidence="1" id="KW-0472">Membrane</keyword>
<feature type="transmembrane region" description="Helical" evidence="1">
    <location>
        <begin position="42"/>
        <end position="63"/>
    </location>
</feature>
<gene>
    <name evidence="2" type="ORF">P5G52_13785</name>
</gene>
<comment type="caution">
    <text evidence="2">The sequence shown here is derived from an EMBL/GenBank/DDBJ whole genome shotgun (WGS) entry which is preliminary data.</text>
</comment>
<evidence type="ECO:0008006" key="4">
    <source>
        <dbReference type="Google" id="ProtNLM"/>
    </source>
</evidence>
<evidence type="ECO:0000313" key="3">
    <source>
        <dbReference type="Proteomes" id="UP001174209"/>
    </source>
</evidence>
<sequence length="233" mass="25311">MARIPRDTLTCELAPNAVKNDELSCSVPPLEYLDLWSTIGDVATALLTLALVVLAGWAGWTAVKTLNQTRQNSIDQTRPYVFAQVVPSIAGSSIYDLVIQNTGQSTARNLTIACPQFPSEPDRLAVAIGKLFDIEHVLPPQGRIRTYWHFSGDDRNWSDGEGDMGLPPVADIQVSYDGPDGHYEDTFPINIGVYAMTPVGASGHEVPTDLTKPEKNLHKMLAVIAGNISNLGR</sequence>
<dbReference type="EMBL" id="JAROCG010000001">
    <property type="protein sequence ID" value="MDN4611935.1"/>
    <property type="molecule type" value="Genomic_DNA"/>
</dbReference>
<name>A0ABT8K3A9_9MICC</name>
<evidence type="ECO:0000313" key="2">
    <source>
        <dbReference type="EMBL" id="MDN4611935.1"/>
    </source>
</evidence>
<protein>
    <recommendedName>
        <fullName evidence="4">DUF11 domain-containing protein</fullName>
    </recommendedName>
</protein>
<evidence type="ECO:0000256" key="1">
    <source>
        <dbReference type="SAM" id="Phobius"/>
    </source>
</evidence>
<proteinExistence type="predicted"/>
<keyword evidence="1" id="KW-0812">Transmembrane</keyword>
<keyword evidence="3" id="KW-1185">Reference proteome</keyword>
<accession>A0ABT8K3A9</accession>
<dbReference type="Proteomes" id="UP001174209">
    <property type="component" value="Unassembled WGS sequence"/>
</dbReference>
<organism evidence="2 3">
    <name type="scientific">Arthrobacter burdickii</name>
    <dbReference type="NCBI Taxonomy" id="3035920"/>
    <lineage>
        <taxon>Bacteria</taxon>
        <taxon>Bacillati</taxon>
        <taxon>Actinomycetota</taxon>
        <taxon>Actinomycetes</taxon>
        <taxon>Micrococcales</taxon>
        <taxon>Micrococcaceae</taxon>
        <taxon>Arthrobacter</taxon>
    </lineage>
</organism>
<keyword evidence="1" id="KW-1133">Transmembrane helix</keyword>
<dbReference type="RefSeq" id="WP_301228266.1">
    <property type="nucleotide sequence ID" value="NZ_JAROCG010000001.1"/>
</dbReference>